<protein>
    <recommendedName>
        <fullName evidence="1">Spore protein YkvP/CgeB glycosyl transferase-like domain-containing protein</fullName>
    </recommendedName>
</protein>
<reference evidence="2 3" key="1">
    <citation type="journal article" date="2015" name="Nature">
        <title>rRNA introns, odd ribosomes, and small enigmatic genomes across a large radiation of phyla.</title>
        <authorList>
            <person name="Brown C.T."/>
            <person name="Hug L.A."/>
            <person name="Thomas B.C."/>
            <person name="Sharon I."/>
            <person name="Castelle C.J."/>
            <person name="Singh A."/>
            <person name="Wilkins M.J."/>
            <person name="Williams K.H."/>
            <person name="Banfield J.F."/>
        </authorList>
    </citation>
    <scope>NUCLEOTIDE SEQUENCE [LARGE SCALE GENOMIC DNA]</scope>
</reference>
<dbReference type="AlphaFoldDB" id="A0A0G0X874"/>
<dbReference type="Proteomes" id="UP000034507">
    <property type="component" value="Unassembled WGS sequence"/>
</dbReference>
<proteinExistence type="predicted"/>
<dbReference type="EMBL" id="LCBX01000008">
    <property type="protein sequence ID" value="KKS21115.1"/>
    <property type="molecule type" value="Genomic_DNA"/>
</dbReference>
<dbReference type="InterPro" id="IPR055259">
    <property type="entry name" value="YkvP/CgeB_Glyco_trans-like"/>
</dbReference>
<evidence type="ECO:0000313" key="2">
    <source>
        <dbReference type="EMBL" id="KKS21115.1"/>
    </source>
</evidence>
<evidence type="ECO:0000259" key="1">
    <source>
        <dbReference type="Pfam" id="PF13524"/>
    </source>
</evidence>
<gene>
    <name evidence="2" type="ORF">UU77_C0008G0032</name>
</gene>
<comment type="caution">
    <text evidence="2">The sequence shown here is derived from an EMBL/GenBank/DDBJ whole genome shotgun (WGS) entry which is preliminary data.</text>
</comment>
<organism evidence="2 3">
    <name type="scientific">candidate division WWE3 bacterium GW2011_GWC1_41_7</name>
    <dbReference type="NCBI Taxonomy" id="1619119"/>
    <lineage>
        <taxon>Bacteria</taxon>
        <taxon>Katanobacteria</taxon>
    </lineage>
</organism>
<dbReference type="Pfam" id="PF13524">
    <property type="entry name" value="Glyco_trans_1_2"/>
    <property type="match status" value="1"/>
</dbReference>
<name>A0A0G0X874_UNCKA</name>
<evidence type="ECO:0000313" key="3">
    <source>
        <dbReference type="Proteomes" id="UP000034507"/>
    </source>
</evidence>
<sequence length="350" mass="40802">MKILYFVPHLNTIYAGRTIYNGYKNAFTDLGHDFRFLTADSNQKKEIEEYKPHIIFTGINSYVLKFLDLENIQQARKNGAKVFVSIPFWKSPLSKLRINESPGLSDMPEYTNMIKSGRFGDVYYNVCEVGDPRMEGFEKETGYKHYTIPLAADKTMHYPEYSERFHSDISFLGTNLPEKRAFFKEVILPMRSIYNVRTYGQDWAATDRILSLIQKGGQYFNIPYLKALQKPKLSLEDERKIYTSSTVSLNVHEEYQKKYGGDCNERTFKIPACGGFEITDDVACIRKYFREGDEIVIADDKVDWTEKIQHYLKYPNERLKIIEAGKQRVLAEHTYHHRVQTISNIHNSIS</sequence>
<feature type="domain" description="Spore protein YkvP/CgeB glycosyl transferase-like" evidence="1">
    <location>
        <begin position="194"/>
        <end position="342"/>
    </location>
</feature>
<accession>A0A0G0X874</accession>